<feature type="domain" description="HTH cro/C1-type" evidence="2">
    <location>
        <begin position="1"/>
        <end position="24"/>
    </location>
</feature>
<dbReference type="InterPro" id="IPR001387">
    <property type="entry name" value="Cro/C1-type_HTH"/>
</dbReference>
<feature type="coiled-coil region" evidence="1">
    <location>
        <begin position="34"/>
        <end position="61"/>
    </location>
</feature>
<proteinExistence type="predicted"/>
<gene>
    <name evidence="3" type="ORF">SMUL_1165</name>
</gene>
<dbReference type="PROSITE" id="PS50943">
    <property type="entry name" value="HTH_CROC1"/>
    <property type="match status" value="1"/>
</dbReference>
<dbReference type="Pfam" id="PF01381">
    <property type="entry name" value="HTH_3"/>
    <property type="match status" value="1"/>
</dbReference>
<dbReference type="EMBL" id="CP007201">
    <property type="protein sequence ID" value="AHJ12430.1"/>
    <property type="molecule type" value="Genomic_DNA"/>
</dbReference>
<evidence type="ECO:0000259" key="2">
    <source>
        <dbReference type="PROSITE" id="PS50943"/>
    </source>
</evidence>
<name>A0AA86DZ57_SULMK</name>
<keyword evidence="1" id="KW-0175">Coiled coil</keyword>
<sequence length="65" mass="7610">MTRKELAEKLEVDPTTLRNWEKNKPELIKLINAGLMLENQIEEMEKSLEQLKKMKEKADSGKLII</sequence>
<dbReference type="RefSeq" id="WP_025344318.1">
    <property type="nucleotide sequence ID" value="NZ_CP007201.1"/>
</dbReference>
<organism evidence="3 4">
    <name type="scientific">Sulfurospirillum multivorans (strain DM 12446 / JCM 15788 / NBRC 109480)</name>
    <dbReference type="NCBI Taxonomy" id="1150621"/>
    <lineage>
        <taxon>Bacteria</taxon>
        <taxon>Pseudomonadati</taxon>
        <taxon>Campylobacterota</taxon>
        <taxon>Epsilonproteobacteria</taxon>
        <taxon>Campylobacterales</taxon>
        <taxon>Sulfurospirillaceae</taxon>
        <taxon>Sulfurospirillum</taxon>
    </lineage>
</organism>
<evidence type="ECO:0000256" key="1">
    <source>
        <dbReference type="SAM" id="Coils"/>
    </source>
</evidence>
<reference evidence="3 4" key="1">
    <citation type="journal article" date="2014" name="Environ. Microbiol.">
        <title>Insights into organohalide respiration and the versatile catabolism of Sulfurospirillum multivorans gained from comparative genomics and physiological studies.</title>
        <authorList>
            <person name="Goris T."/>
            <person name="Schubert T."/>
            <person name="Gadkari J."/>
            <person name="Wubet T."/>
            <person name="Tarkka M."/>
            <person name="Buscot F."/>
            <person name="Adrian L."/>
            <person name="Diekert G."/>
        </authorList>
    </citation>
    <scope>NUCLEOTIDE SEQUENCE [LARGE SCALE GENOMIC DNA]</scope>
    <source>
        <strain evidence="4">DM 12446 / JCM 15788 / NBRC 109480</strain>
    </source>
</reference>
<evidence type="ECO:0000313" key="3">
    <source>
        <dbReference type="EMBL" id="AHJ12430.1"/>
    </source>
</evidence>
<dbReference type="Gene3D" id="1.10.10.60">
    <property type="entry name" value="Homeodomain-like"/>
    <property type="match status" value="1"/>
</dbReference>
<protein>
    <recommendedName>
        <fullName evidence="2">HTH cro/C1-type domain-containing protein</fullName>
    </recommendedName>
</protein>
<accession>A0AA86DZ57</accession>
<dbReference type="KEGG" id="smul:SMUL_1165"/>
<dbReference type="AlphaFoldDB" id="A0AA86DZ57"/>
<dbReference type="Proteomes" id="UP000019322">
    <property type="component" value="Chromosome"/>
</dbReference>
<evidence type="ECO:0000313" key="4">
    <source>
        <dbReference type="Proteomes" id="UP000019322"/>
    </source>
</evidence>